<gene>
    <name evidence="2" type="ORF">RI129_002827</name>
</gene>
<protein>
    <recommendedName>
        <fullName evidence="4">E3 SUMO-protein ligase KIAA1586-like</fullName>
    </recommendedName>
</protein>
<name>A0AAN7VFZ4_9COLE</name>
<comment type="caution">
    <text evidence="2">The sequence shown here is derived from an EMBL/GenBank/DDBJ whole genome shotgun (WGS) entry which is preliminary data.</text>
</comment>
<dbReference type="PANTHER" id="PTHR46880">
    <property type="entry name" value="RAS-ASSOCIATING DOMAIN-CONTAINING PROTEIN"/>
    <property type="match status" value="1"/>
</dbReference>
<feature type="region of interest" description="Disordered" evidence="1">
    <location>
        <begin position="16"/>
        <end position="91"/>
    </location>
</feature>
<accession>A0AAN7VFZ4</accession>
<evidence type="ECO:0000313" key="2">
    <source>
        <dbReference type="EMBL" id="KAK5647935.1"/>
    </source>
</evidence>
<dbReference type="PANTHER" id="PTHR46880:SF8">
    <property type="entry name" value="E3 SUMO-PROTEIN LIGASE KIAA1586"/>
    <property type="match status" value="1"/>
</dbReference>
<dbReference type="EMBL" id="JAVRBK010000002">
    <property type="protein sequence ID" value="KAK5647935.1"/>
    <property type="molecule type" value="Genomic_DNA"/>
</dbReference>
<dbReference type="AlphaFoldDB" id="A0AAN7VFZ4"/>
<sequence>MSLLSWLNKTKIVTSKCTATDSSSKSNNETDCQSLESKPSTSTSFNDSSKLESCNVNKNSDTRGSDVESESDDSEPIPNKKRKHSSNPPGQEWPDCWTSEMYVSKCSEYKWLFAKSKRIGCSVCKNVKKIPDPFKIKGVQVHLSQEWIGCSIDSYGTTEKEQRQSLRKKIFKHKNSEAHKCAEKIVLDGKKEKMKTAILKQELGTNESTQYIFRTVYNIVKKGRPFTDLPLDVDLQMLNGVNIGRILQSDHSCANIACHIANEMRKTILKKMVENKSKLALLIDESTSVSKCTVLVVCIRAFIPNTNENGNNTTFNSEITCTTFFLDLIELENTTSLNILNSLLSCLEKHGFTNDYLTQNLVCFASDGASNMIGKKSGVATLLSSKYPNIIVWHCSNHRLELAVEDVVNEVAGINHFKIFFAKLYSLYSASPKNQNELKVCASELDIEVFSIGKILSTRWVASSFRTVKAVWKNYAALYKHFEHASNDNLRQSLERAKYSGLKERLTETAFVLNLGLLFDALSELSYLSLELQKRGETIPKAHKLITRQIRVLESMAEDPGPNYVETEKAVSELIFYNIELQGRCKSLMEDNFSEV</sequence>
<reference evidence="2 3" key="1">
    <citation type="journal article" date="2024" name="Insects">
        <title>An Improved Chromosome-Level Genome Assembly of the Firefly Pyrocoelia pectoralis.</title>
        <authorList>
            <person name="Fu X."/>
            <person name="Meyer-Rochow V.B."/>
            <person name="Ballantyne L."/>
            <person name="Zhu X."/>
        </authorList>
    </citation>
    <scope>NUCLEOTIDE SEQUENCE [LARGE SCALE GENOMIC DNA]</scope>
    <source>
        <strain evidence="2">XCY_ONT2</strain>
    </source>
</reference>
<dbReference type="Proteomes" id="UP001329430">
    <property type="component" value="Chromosome 2"/>
</dbReference>
<keyword evidence="3" id="KW-1185">Reference proteome</keyword>
<proteinExistence type="predicted"/>
<evidence type="ECO:0000313" key="3">
    <source>
        <dbReference type="Proteomes" id="UP001329430"/>
    </source>
</evidence>
<organism evidence="2 3">
    <name type="scientific">Pyrocoelia pectoralis</name>
    <dbReference type="NCBI Taxonomy" id="417401"/>
    <lineage>
        <taxon>Eukaryota</taxon>
        <taxon>Metazoa</taxon>
        <taxon>Ecdysozoa</taxon>
        <taxon>Arthropoda</taxon>
        <taxon>Hexapoda</taxon>
        <taxon>Insecta</taxon>
        <taxon>Pterygota</taxon>
        <taxon>Neoptera</taxon>
        <taxon>Endopterygota</taxon>
        <taxon>Coleoptera</taxon>
        <taxon>Polyphaga</taxon>
        <taxon>Elateriformia</taxon>
        <taxon>Elateroidea</taxon>
        <taxon>Lampyridae</taxon>
        <taxon>Lampyrinae</taxon>
        <taxon>Pyrocoelia</taxon>
    </lineage>
</organism>
<evidence type="ECO:0008006" key="4">
    <source>
        <dbReference type="Google" id="ProtNLM"/>
    </source>
</evidence>
<evidence type="ECO:0000256" key="1">
    <source>
        <dbReference type="SAM" id="MobiDB-lite"/>
    </source>
</evidence>
<feature type="compositionally biased region" description="Polar residues" evidence="1">
    <location>
        <begin position="16"/>
        <end position="59"/>
    </location>
</feature>